<dbReference type="InterPro" id="IPR020084">
    <property type="entry name" value="NUDIX_hydrolase_CS"/>
</dbReference>
<dbReference type="InterPro" id="IPR015797">
    <property type="entry name" value="NUDIX_hydrolase-like_dom_sf"/>
</dbReference>
<dbReference type="PROSITE" id="PS51462">
    <property type="entry name" value="NUDIX"/>
    <property type="match status" value="1"/>
</dbReference>
<dbReference type="PANTHER" id="PTHR43736:SF1">
    <property type="entry name" value="DIHYDRONEOPTERIN TRIPHOSPHATE DIPHOSPHATASE"/>
    <property type="match status" value="1"/>
</dbReference>
<dbReference type="RefSeq" id="WP_130233963.1">
    <property type="nucleotide sequence ID" value="NZ_BMEF01000042.1"/>
</dbReference>
<reference evidence="2 3" key="1">
    <citation type="submission" date="2019-09" db="EMBL/GenBank/DDBJ databases">
        <title>Complete genome sequencing of four Arcobacter species reveals a diverse suite of mobile elements.</title>
        <authorList>
            <person name="Miller W.G."/>
            <person name="Yee E."/>
            <person name="Bono J.L."/>
        </authorList>
    </citation>
    <scope>NUCLEOTIDE SEQUENCE [LARGE SCALE GENOMIC DNA]</scope>
    <source>
        <strain evidence="2 3">LMG 26638</strain>
    </source>
</reference>
<protein>
    <submittedName>
        <fullName evidence="2">Putative ADP-ribose pyrophosphatase YjhB, Nudix family</fullName>
    </submittedName>
</protein>
<dbReference type="KEGG" id="apai:APAC_1990"/>
<name>A0A5C2HF83_9BACT</name>
<gene>
    <name evidence="2" type="ORF">APAC_1990</name>
</gene>
<reference evidence="3" key="2">
    <citation type="submission" date="2019-09" db="EMBL/GenBank/DDBJ databases">
        <title>Complete genome sequencing of four Arcobacter species reveals a diverse suite of mobile elements.</title>
        <authorList>
            <person name="On S.L.W."/>
            <person name="Miller W.G."/>
            <person name="Biggs P."/>
            <person name="Cornelius A."/>
            <person name="Vandamme P."/>
        </authorList>
    </citation>
    <scope>NUCLEOTIDE SEQUENCE [LARGE SCALE GENOMIC DNA]</scope>
    <source>
        <strain evidence="3">LMG 26638</strain>
    </source>
</reference>
<proteinExistence type="predicted"/>
<evidence type="ECO:0000313" key="2">
    <source>
        <dbReference type="EMBL" id="QEP35062.1"/>
    </source>
</evidence>
<dbReference type="SUPFAM" id="SSF55811">
    <property type="entry name" value="Nudix"/>
    <property type="match status" value="1"/>
</dbReference>
<dbReference type="Pfam" id="PF00293">
    <property type="entry name" value="NUDIX"/>
    <property type="match status" value="1"/>
</dbReference>
<dbReference type="GO" id="GO:0016787">
    <property type="term" value="F:hydrolase activity"/>
    <property type="evidence" value="ECO:0007669"/>
    <property type="project" value="UniProtKB-KW"/>
</dbReference>
<dbReference type="OrthoDB" id="9791656at2"/>
<accession>A0A5C2HF83</accession>
<reference evidence="2 3" key="3">
    <citation type="submission" date="2019-09" db="EMBL/GenBank/DDBJ databases">
        <title>Taxonomic note: a critical rebuttal of the proposed division of the genus Arcobacter into six genera, emended descriptions of Arcobacter anaerophilus and the genus Arcobacter, and an assessment of genus-level boundaries for Epsilonproteobacteria using in silico genomic comparator tools.</title>
        <authorList>
            <person name="On S.L.W."/>
            <person name="Miller W.G."/>
            <person name="Biggs P."/>
            <person name="Cornelius A."/>
            <person name="Vandamme P."/>
        </authorList>
    </citation>
    <scope>NUCLEOTIDE SEQUENCE [LARGE SCALE GENOMIC DNA]</scope>
    <source>
        <strain evidence="2 3">LMG 26638</strain>
    </source>
</reference>
<dbReference type="PANTHER" id="PTHR43736">
    <property type="entry name" value="ADP-RIBOSE PYROPHOSPHATASE"/>
    <property type="match status" value="1"/>
</dbReference>
<keyword evidence="1" id="KW-0378">Hydrolase</keyword>
<dbReference type="Gene3D" id="3.90.79.10">
    <property type="entry name" value="Nucleoside Triphosphate Pyrophosphohydrolase"/>
    <property type="match status" value="1"/>
</dbReference>
<evidence type="ECO:0000313" key="3">
    <source>
        <dbReference type="Proteomes" id="UP000322726"/>
    </source>
</evidence>
<dbReference type="Proteomes" id="UP000322726">
    <property type="component" value="Chromosome"/>
</dbReference>
<dbReference type="AlphaFoldDB" id="A0A5C2HF83"/>
<sequence>MAKWEPKTPFLAADGIIKLFDENKNFQGIVFIERLNEPFGIALPGGFVDRGEKVEDALVREMKEEVTLDVTIKKLLGVYSDPSRDKRLHCASCVYICNAIGVPKAADDAKKVFIYKKDEIPLDKLVFDHRKIVEDFLKQEQI</sequence>
<keyword evidence="3" id="KW-1185">Reference proteome</keyword>
<dbReference type="InterPro" id="IPR000086">
    <property type="entry name" value="NUDIX_hydrolase_dom"/>
</dbReference>
<dbReference type="CDD" id="cd18873">
    <property type="entry name" value="NUDIX_NadM_like"/>
    <property type="match status" value="1"/>
</dbReference>
<dbReference type="PROSITE" id="PS00893">
    <property type="entry name" value="NUDIX_BOX"/>
    <property type="match status" value="1"/>
</dbReference>
<organism evidence="2 3">
    <name type="scientific">Malaciobacter pacificus</name>
    <dbReference type="NCBI Taxonomy" id="1080223"/>
    <lineage>
        <taxon>Bacteria</taxon>
        <taxon>Pseudomonadati</taxon>
        <taxon>Campylobacterota</taxon>
        <taxon>Epsilonproteobacteria</taxon>
        <taxon>Campylobacterales</taxon>
        <taxon>Arcobacteraceae</taxon>
        <taxon>Malaciobacter</taxon>
    </lineage>
</organism>
<evidence type="ECO:0000256" key="1">
    <source>
        <dbReference type="ARBA" id="ARBA00022801"/>
    </source>
</evidence>
<dbReference type="EMBL" id="CP035928">
    <property type="protein sequence ID" value="QEP35062.1"/>
    <property type="molecule type" value="Genomic_DNA"/>
</dbReference>